<dbReference type="Pfam" id="PF04023">
    <property type="entry name" value="FeoA"/>
    <property type="match status" value="1"/>
</dbReference>
<sequence>MSSAKAEDYIKAVYQLSDGEEPVPPSEIAEALDVTTPTVTATMKRLADQDLIEREEYKGSHLTEEGELLAIETIRHHRLLELFLAEQLNYDWTEVHNEADRLEHHISERFETELAAALDEPTVDPHGSPIPTADLEQSKENDAPLYEFGEGDSVIVAQVADRDSEVLDYLAEAGITPGTRLEINEIAPFGMVTVTPTNEDGDESVSLPEEIAATVRVRDLDPDEPDNGSVLAG</sequence>
<dbReference type="Pfam" id="PF01325">
    <property type="entry name" value="Fe_dep_repress"/>
    <property type="match status" value="1"/>
</dbReference>
<dbReference type="SUPFAM" id="SSF47979">
    <property type="entry name" value="Iron-dependent repressor protein, dimerization domain"/>
    <property type="match status" value="1"/>
</dbReference>
<dbReference type="GO" id="GO:0046983">
    <property type="term" value="F:protein dimerization activity"/>
    <property type="evidence" value="ECO:0007669"/>
    <property type="project" value="InterPro"/>
</dbReference>
<evidence type="ECO:0000256" key="7">
    <source>
        <dbReference type="ARBA" id="ARBA00023163"/>
    </source>
</evidence>
<dbReference type="GO" id="GO:0046914">
    <property type="term" value="F:transition metal ion binding"/>
    <property type="evidence" value="ECO:0007669"/>
    <property type="project" value="InterPro"/>
</dbReference>
<comment type="subcellular location">
    <subcellularLocation>
        <location evidence="1">Cytoplasm</location>
    </subcellularLocation>
</comment>
<dbReference type="InterPro" id="IPR050536">
    <property type="entry name" value="DtxR_MntR_Metal-Reg"/>
</dbReference>
<keyword evidence="6" id="KW-0238">DNA-binding</keyword>
<dbReference type="Proteomes" id="UP000011669">
    <property type="component" value="Unassembled WGS sequence"/>
</dbReference>
<keyword evidence="10" id="KW-1185">Reference proteome</keyword>
<dbReference type="AlphaFoldDB" id="M0MK16"/>
<dbReference type="GO" id="GO:0003677">
    <property type="term" value="F:DNA binding"/>
    <property type="evidence" value="ECO:0007669"/>
    <property type="project" value="UniProtKB-KW"/>
</dbReference>
<dbReference type="PATRIC" id="fig|1227455.4.peg.1004"/>
<dbReference type="InterPro" id="IPR036421">
    <property type="entry name" value="Fe_dep_repressor_sf"/>
</dbReference>
<dbReference type="InterPro" id="IPR008988">
    <property type="entry name" value="Transcriptional_repressor_C"/>
</dbReference>
<proteinExistence type="inferred from homology"/>
<dbReference type="Gene3D" id="2.30.30.90">
    <property type="match status" value="1"/>
</dbReference>
<dbReference type="InterPro" id="IPR022687">
    <property type="entry name" value="HTH_DTXR"/>
</dbReference>
<protein>
    <submittedName>
        <fullName evidence="9">DtxR family iron (Metal) dependent repressor</fullName>
    </submittedName>
</protein>
<dbReference type="Pfam" id="PF02742">
    <property type="entry name" value="Fe_dep_repr_C"/>
    <property type="match status" value="1"/>
</dbReference>
<evidence type="ECO:0000256" key="5">
    <source>
        <dbReference type="ARBA" id="ARBA00023015"/>
    </source>
</evidence>
<evidence type="ECO:0000256" key="4">
    <source>
        <dbReference type="ARBA" id="ARBA00023004"/>
    </source>
</evidence>
<dbReference type="SMART" id="SM00899">
    <property type="entry name" value="FeoA"/>
    <property type="match status" value="1"/>
</dbReference>
<dbReference type="GO" id="GO:0003700">
    <property type="term" value="F:DNA-binding transcription factor activity"/>
    <property type="evidence" value="ECO:0007669"/>
    <property type="project" value="InterPro"/>
</dbReference>
<dbReference type="SMART" id="SM00529">
    <property type="entry name" value="HTH_DTXR"/>
    <property type="match status" value="1"/>
</dbReference>
<dbReference type="InterPro" id="IPR001367">
    <property type="entry name" value="Fe_dep_repressor"/>
</dbReference>
<dbReference type="PROSITE" id="PS50944">
    <property type="entry name" value="HTH_DTXR"/>
    <property type="match status" value="1"/>
</dbReference>
<dbReference type="InterPro" id="IPR022689">
    <property type="entry name" value="Iron_dep_repressor"/>
</dbReference>
<dbReference type="InterPro" id="IPR038157">
    <property type="entry name" value="FeoA_core_dom"/>
</dbReference>
<dbReference type="InterPro" id="IPR007167">
    <property type="entry name" value="Fe-transptr_FeoA-like"/>
</dbReference>
<dbReference type="GO" id="GO:0005737">
    <property type="term" value="C:cytoplasm"/>
    <property type="evidence" value="ECO:0007669"/>
    <property type="project" value="UniProtKB-SubCell"/>
</dbReference>
<dbReference type="InParanoid" id="M0MK16"/>
<comment type="caution">
    <text evidence="9">The sequence shown here is derived from an EMBL/GenBank/DDBJ whole genome shotgun (WGS) entry which is preliminary data.</text>
</comment>
<accession>M0MK16</accession>
<evidence type="ECO:0000313" key="10">
    <source>
        <dbReference type="Proteomes" id="UP000011669"/>
    </source>
</evidence>
<dbReference type="STRING" id="1227455.C449_04912"/>
<feature type="domain" description="HTH dtxR-type" evidence="8">
    <location>
        <begin position="1"/>
        <end position="63"/>
    </location>
</feature>
<dbReference type="SUPFAM" id="SSF46785">
    <property type="entry name" value="Winged helix' DNA-binding domain"/>
    <property type="match status" value="1"/>
</dbReference>
<keyword evidence="5" id="KW-0805">Transcription regulation</keyword>
<dbReference type="InterPro" id="IPR036388">
    <property type="entry name" value="WH-like_DNA-bd_sf"/>
</dbReference>
<reference evidence="9 10" key="1">
    <citation type="journal article" date="2014" name="PLoS Genet.">
        <title>Phylogenetically driven sequencing of extremely halophilic archaea reveals strategies for static and dynamic osmo-response.</title>
        <authorList>
            <person name="Becker E.A."/>
            <person name="Seitzer P.M."/>
            <person name="Tritt A."/>
            <person name="Larsen D."/>
            <person name="Krusor M."/>
            <person name="Yao A.I."/>
            <person name="Wu D."/>
            <person name="Madern D."/>
            <person name="Eisen J.A."/>
            <person name="Darling A.E."/>
            <person name="Facciotti M.T."/>
        </authorList>
    </citation>
    <scope>NUCLEOTIDE SEQUENCE [LARGE SCALE GENOMIC DNA]</scope>
    <source>
        <strain evidence="9 10">DSM 5350</strain>
    </source>
</reference>
<keyword evidence="4" id="KW-0408">Iron</keyword>
<comment type="subunit">
    <text evidence="3">Homodimer.</text>
</comment>
<evidence type="ECO:0000313" key="9">
    <source>
        <dbReference type="EMBL" id="EMA46017.1"/>
    </source>
</evidence>
<evidence type="ECO:0000256" key="1">
    <source>
        <dbReference type="ARBA" id="ARBA00004496"/>
    </source>
</evidence>
<evidence type="ECO:0000259" key="8">
    <source>
        <dbReference type="PROSITE" id="PS50944"/>
    </source>
</evidence>
<gene>
    <name evidence="9" type="ORF">C449_04912</name>
</gene>
<dbReference type="RefSeq" id="WP_006076837.1">
    <property type="nucleotide sequence ID" value="NZ_AOMD01000015.1"/>
</dbReference>
<evidence type="ECO:0000256" key="2">
    <source>
        <dbReference type="ARBA" id="ARBA00007871"/>
    </source>
</evidence>
<dbReference type="EMBL" id="AOMD01000015">
    <property type="protein sequence ID" value="EMA46017.1"/>
    <property type="molecule type" value="Genomic_DNA"/>
</dbReference>
<dbReference type="Gene3D" id="1.10.60.10">
    <property type="entry name" value="Iron dependent repressor, metal binding and dimerisation domain"/>
    <property type="match status" value="1"/>
</dbReference>
<dbReference type="SUPFAM" id="SSF50037">
    <property type="entry name" value="C-terminal domain of transcriptional repressors"/>
    <property type="match status" value="1"/>
</dbReference>
<dbReference type="InterPro" id="IPR036390">
    <property type="entry name" value="WH_DNA-bd_sf"/>
</dbReference>
<evidence type="ECO:0000256" key="6">
    <source>
        <dbReference type="ARBA" id="ARBA00023125"/>
    </source>
</evidence>
<dbReference type="PANTHER" id="PTHR33238">
    <property type="entry name" value="IRON (METAL) DEPENDENT REPRESSOR, DTXR FAMILY"/>
    <property type="match status" value="1"/>
</dbReference>
<dbReference type="OrthoDB" id="24735at2157"/>
<dbReference type="PANTHER" id="PTHR33238:SF7">
    <property type="entry name" value="IRON-DEPENDENT TRANSCRIPTIONAL REGULATOR"/>
    <property type="match status" value="1"/>
</dbReference>
<dbReference type="Gene3D" id="1.10.10.10">
    <property type="entry name" value="Winged helix-like DNA-binding domain superfamily/Winged helix DNA-binding domain"/>
    <property type="match status" value="1"/>
</dbReference>
<organism evidence="9 10">
    <name type="scientific">Halococcus saccharolyticus DSM 5350</name>
    <dbReference type="NCBI Taxonomy" id="1227455"/>
    <lineage>
        <taxon>Archaea</taxon>
        <taxon>Methanobacteriati</taxon>
        <taxon>Methanobacteriota</taxon>
        <taxon>Stenosarchaea group</taxon>
        <taxon>Halobacteria</taxon>
        <taxon>Halobacteriales</taxon>
        <taxon>Halococcaceae</taxon>
        <taxon>Halococcus</taxon>
    </lineage>
</organism>
<comment type="similarity">
    <text evidence="2">Belongs to the DtxR/MntR family.</text>
</comment>
<keyword evidence="7" id="KW-0804">Transcription</keyword>
<evidence type="ECO:0000256" key="3">
    <source>
        <dbReference type="ARBA" id="ARBA00011738"/>
    </source>
</evidence>
<name>M0MK16_9EURY</name>